<dbReference type="Gene3D" id="2.30.120.10">
    <property type="match status" value="1"/>
</dbReference>
<name>A0ABV6VNW8_9ACTN</name>
<dbReference type="InterPro" id="IPR029055">
    <property type="entry name" value="Ntn_hydrolases_N"/>
</dbReference>
<dbReference type="Pfam" id="PF01804">
    <property type="entry name" value="Penicil_amidase"/>
    <property type="match status" value="1"/>
</dbReference>
<evidence type="ECO:0000313" key="6">
    <source>
        <dbReference type="Proteomes" id="UP001592531"/>
    </source>
</evidence>
<evidence type="ECO:0000256" key="2">
    <source>
        <dbReference type="ARBA" id="ARBA00022801"/>
    </source>
</evidence>
<dbReference type="CDD" id="cd03747">
    <property type="entry name" value="Ntn_PGA_like"/>
    <property type="match status" value="1"/>
</dbReference>
<evidence type="ECO:0000256" key="3">
    <source>
        <dbReference type="ARBA" id="ARBA00023145"/>
    </source>
</evidence>
<keyword evidence="2" id="KW-0378">Hydrolase</keyword>
<feature type="compositionally biased region" description="Low complexity" evidence="4">
    <location>
        <begin position="259"/>
        <end position="283"/>
    </location>
</feature>
<dbReference type="RefSeq" id="WP_380530632.1">
    <property type="nucleotide sequence ID" value="NZ_JBHFAB010000001.1"/>
</dbReference>
<dbReference type="PANTHER" id="PTHR34218">
    <property type="entry name" value="PEPTIDASE S45 PENICILLIN AMIDASE"/>
    <property type="match status" value="1"/>
</dbReference>
<comment type="similarity">
    <text evidence="1">Belongs to the peptidase S45 family.</text>
</comment>
<accession>A0ABV6VNW8</accession>
<dbReference type="Proteomes" id="UP001592531">
    <property type="component" value="Unassembled WGS sequence"/>
</dbReference>
<dbReference type="PANTHER" id="PTHR34218:SF4">
    <property type="entry name" value="ACYL-HOMOSERINE LACTONE ACYLASE QUIP"/>
    <property type="match status" value="1"/>
</dbReference>
<protein>
    <submittedName>
        <fullName evidence="5">Penicillin acylase family protein</fullName>
    </submittedName>
</protein>
<comment type="caution">
    <text evidence="5">The sequence shown here is derived from an EMBL/GenBank/DDBJ whole genome shotgun (WGS) entry which is preliminary data.</text>
</comment>
<dbReference type="Gene3D" id="3.60.20.10">
    <property type="entry name" value="Glutamine Phosphoribosylpyrophosphate, subunit 1, domain 1"/>
    <property type="match status" value="2"/>
</dbReference>
<dbReference type="InterPro" id="IPR043146">
    <property type="entry name" value="Penicillin_amidase_N_B-knob"/>
</dbReference>
<dbReference type="InterPro" id="IPR023343">
    <property type="entry name" value="Penicillin_amidase_dom1"/>
</dbReference>
<organism evidence="5 6">
    <name type="scientific">Streptacidiphilus cavernicola</name>
    <dbReference type="NCBI Taxonomy" id="3342716"/>
    <lineage>
        <taxon>Bacteria</taxon>
        <taxon>Bacillati</taxon>
        <taxon>Actinomycetota</taxon>
        <taxon>Actinomycetes</taxon>
        <taxon>Kitasatosporales</taxon>
        <taxon>Streptomycetaceae</taxon>
        <taxon>Streptacidiphilus</taxon>
    </lineage>
</organism>
<reference evidence="5 6" key="1">
    <citation type="submission" date="2024-09" db="EMBL/GenBank/DDBJ databases">
        <authorList>
            <person name="Lee S.D."/>
        </authorList>
    </citation>
    <scope>NUCLEOTIDE SEQUENCE [LARGE SCALE GENOMIC DNA]</scope>
    <source>
        <strain evidence="5 6">N8-3</strain>
    </source>
</reference>
<dbReference type="InterPro" id="IPR014395">
    <property type="entry name" value="Pen/GL7ACA/AHL_acylase"/>
</dbReference>
<keyword evidence="6" id="KW-1185">Reference proteome</keyword>
<feature type="region of interest" description="Disordered" evidence="4">
    <location>
        <begin position="247"/>
        <end position="283"/>
    </location>
</feature>
<dbReference type="Gene3D" id="1.10.439.10">
    <property type="entry name" value="Penicillin Amidohydrolase, domain 1"/>
    <property type="match status" value="1"/>
</dbReference>
<keyword evidence="3" id="KW-0865">Zymogen</keyword>
<dbReference type="PIRSF" id="PIRSF001227">
    <property type="entry name" value="Pen_acylase"/>
    <property type="match status" value="1"/>
</dbReference>
<proteinExistence type="inferred from homology"/>
<evidence type="ECO:0000313" key="5">
    <source>
        <dbReference type="EMBL" id="MFC1415252.1"/>
    </source>
</evidence>
<sequence>MPRTKKFRRLRLLVILLALLLVVGAALGGWLGVRTVRSSFPQTTGTLQLAGLSGPVTVTRDSKGIPQIYANTPADLFMAQGFVQAQDRFWQMDVDRHITSGTLSSMFGKGQVETDTFIQTMDWRGVAQKEYDTQLDTATKQYLTAFSAGVNAWLGQHPGGAGASLEYALLGTAYSGYKPAPWTPVDSVSWLKAMAWDLSGNMQQEIDRSLLSQSLSKQQIAQLYPDYPYSTNGTILKTGTVKGAGTPQAVYTPADGDVASGSGSSGSPGSSGPNGSGAAAGTNAGYRSGGTTVQGLNQAATQLAANVDSVPALLGTPGQGIGSNSWVVSGEHTTTGKPLLANDPHLGPGMPSIWYQMGLHCTTVSAACPYDVTGYTFAGMPGVVIGHNQDIAWGFTNLGADVQDLYLEQVTGPDTYLLDGKEQKFTTRQVVLKVAGGPDQTVTVRSTADGMPIISDHSTEEQNVGQDAPVGGDAPARGGGYAIALKWTALDPALSGRTMNAVFELDRAKDFAGFRAAAQDFAVPSQNLIYADTQGNIGYQAPGQIPIRATGDDGTYPEPGWDSAYRWKGMIPQKALPYVENPAAGYIVTANQALVDRSYPYELTDDWGYGTRAKQITSLITSKLKNDGRISPDDMQQMQLDDTSTMATTLVPMLLKVKLPADYDKPYYTDALQLLKDWNDKQDSGSAAAAYYNAVWSNLLHLAFDEKFPAQVRATTDCVMQLPPTSANVPADSLNGPPKLESICGTRDPDQAQPDGGDQWTTAVTQLLKDPESSWWTYTDSRGAQVQGLDNMLVKAVVDARNQLTALMGKDIGSWSWGRIHTLTLKEQTLGTDNSSIFSGLVHKLLNRGPYQLDGGTAAVDATGWNASAGYQVDWAPSMRMVVDLSDLDASRWINLGGASGHAYDAHYNDQTQLWADGQLLTWPFTESAVKAAAADTLTLKP</sequence>
<gene>
    <name evidence="5" type="ORF">ACEZDE_01130</name>
</gene>
<evidence type="ECO:0000256" key="4">
    <source>
        <dbReference type="SAM" id="MobiDB-lite"/>
    </source>
</evidence>
<dbReference type="SUPFAM" id="SSF56235">
    <property type="entry name" value="N-terminal nucleophile aminohydrolases (Ntn hydrolases)"/>
    <property type="match status" value="1"/>
</dbReference>
<dbReference type="InterPro" id="IPR002692">
    <property type="entry name" value="S45"/>
</dbReference>
<evidence type="ECO:0000256" key="1">
    <source>
        <dbReference type="ARBA" id="ARBA00006586"/>
    </source>
</evidence>
<dbReference type="EMBL" id="JBHFAB010000001">
    <property type="protein sequence ID" value="MFC1415252.1"/>
    <property type="molecule type" value="Genomic_DNA"/>
</dbReference>